<evidence type="ECO:0000313" key="3">
    <source>
        <dbReference type="Proteomes" id="UP000565711"/>
    </source>
</evidence>
<gene>
    <name evidence="2" type="ORF">HGA08_05280</name>
</gene>
<evidence type="ECO:0000313" key="2">
    <source>
        <dbReference type="EMBL" id="NKY49625.1"/>
    </source>
</evidence>
<organism evidence="2 3">
    <name type="scientific">Nocardia vermiculata</name>
    <dbReference type="NCBI Taxonomy" id="257274"/>
    <lineage>
        <taxon>Bacteria</taxon>
        <taxon>Bacillati</taxon>
        <taxon>Actinomycetota</taxon>
        <taxon>Actinomycetes</taxon>
        <taxon>Mycobacteriales</taxon>
        <taxon>Nocardiaceae</taxon>
        <taxon>Nocardia</taxon>
    </lineage>
</organism>
<reference evidence="2 3" key="1">
    <citation type="submission" date="2020-04" db="EMBL/GenBank/DDBJ databases">
        <title>MicrobeNet Type strains.</title>
        <authorList>
            <person name="Nicholson A.C."/>
        </authorList>
    </citation>
    <scope>NUCLEOTIDE SEQUENCE [LARGE SCALE GENOMIC DNA]</scope>
    <source>
        <strain evidence="2 3">JCM 12354</strain>
    </source>
</reference>
<feature type="domain" description="Mycothiol-dependent maleylpyruvate isomerase metal-binding" evidence="1">
    <location>
        <begin position="30"/>
        <end position="131"/>
    </location>
</feature>
<accession>A0A846XVH7</accession>
<evidence type="ECO:0000259" key="1">
    <source>
        <dbReference type="Pfam" id="PF11716"/>
    </source>
</evidence>
<dbReference type="SUPFAM" id="SSF109854">
    <property type="entry name" value="DinB/YfiT-like putative metalloenzymes"/>
    <property type="match status" value="1"/>
</dbReference>
<protein>
    <recommendedName>
        <fullName evidence="1">Mycothiol-dependent maleylpyruvate isomerase metal-binding domain-containing protein</fullName>
    </recommendedName>
</protein>
<dbReference type="Proteomes" id="UP000565711">
    <property type="component" value="Unassembled WGS sequence"/>
</dbReference>
<comment type="caution">
    <text evidence="2">The sequence shown here is derived from an EMBL/GenBank/DDBJ whole genome shotgun (WGS) entry which is preliminary data.</text>
</comment>
<sequence length="187" mass="20043">MISDDDMRMLDLATNEFGRVLGVPGALGPQPSRCAGWSTRAVADHVLGGAIRYTHYFTGGDPEEAAWTRTADHIGDDAGAAHRRLSDALRGAFAAHRDDGIVLHHPVRDVDAPTLLVMRVQELVLHSWDIASVADPAVELHPELCEFLLDRGEPVRVMLRSAGALGDAADPSGDGPTARVLAEWGRA</sequence>
<dbReference type="EMBL" id="JAAXOP010000002">
    <property type="protein sequence ID" value="NKY49625.1"/>
    <property type="molecule type" value="Genomic_DNA"/>
</dbReference>
<name>A0A846XVH7_9NOCA</name>
<dbReference type="InterPro" id="IPR024344">
    <property type="entry name" value="MDMPI_metal-binding"/>
</dbReference>
<dbReference type="AlphaFoldDB" id="A0A846XVH7"/>
<keyword evidence="3" id="KW-1185">Reference proteome</keyword>
<dbReference type="Gene3D" id="1.20.120.450">
    <property type="entry name" value="dinb family like domain"/>
    <property type="match status" value="1"/>
</dbReference>
<dbReference type="RefSeq" id="WP_067867812.1">
    <property type="nucleotide sequence ID" value="NZ_JAAXOP010000002.1"/>
</dbReference>
<dbReference type="Pfam" id="PF11716">
    <property type="entry name" value="MDMPI_N"/>
    <property type="match status" value="1"/>
</dbReference>
<dbReference type="GO" id="GO:0046872">
    <property type="term" value="F:metal ion binding"/>
    <property type="evidence" value="ECO:0007669"/>
    <property type="project" value="InterPro"/>
</dbReference>
<dbReference type="InterPro" id="IPR034660">
    <property type="entry name" value="DinB/YfiT-like"/>
</dbReference>
<proteinExistence type="predicted"/>